<evidence type="ECO:0000259" key="1">
    <source>
        <dbReference type="SMART" id="SM01224"/>
    </source>
</evidence>
<dbReference type="EMBL" id="WOCE01000004">
    <property type="protein sequence ID" value="KAE9616236.1"/>
    <property type="molecule type" value="Genomic_DNA"/>
</dbReference>
<dbReference type="Proteomes" id="UP000447434">
    <property type="component" value="Chromosome 4"/>
</dbReference>
<organism evidence="2 3">
    <name type="scientific">Lupinus albus</name>
    <name type="common">White lupine</name>
    <name type="synonym">Lupinus termis</name>
    <dbReference type="NCBI Taxonomy" id="3870"/>
    <lineage>
        <taxon>Eukaryota</taxon>
        <taxon>Viridiplantae</taxon>
        <taxon>Streptophyta</taxon>
        <taxon>Embryophyta</taxon>
        <taxon>Tracheophyta</taxon>
        <taxon>Spermatophyta</taxon>
        <taxon>Magnoliopsida</taxon>
        <taxon>eudicotyledons</taxon>
        <taxon>Gunneridae</taxon>
        <taxon>Pentapetalae</taxon>
        <taxon>rosids</taxon>
        <taxon>fabids</taxon>
        <taxon>Fabales</taxon>
        <taxon>Fabaceae</taxon>
        <taxon>Papilionoideae</taxon>
        <taxon>50 kb inversion clade</taxon>
        <taxon>genistoids sensu lato</taxon>
        <taxon>core genistoids</taxon>
        <taxon>Genisteae</taxon>
        <taxon>Lupinus</taxon>
    </lineage>
</organism>
<sequence length="193" mass="21508">MEDGENFCSIMSLSTTTTTTASRMSPKSPPPGLLNFHGKRKKLLKVQILETEILFLQEELKSLEGLLPASKCCKEVDDFVGSISDPFTPSKHTISQSPHFRKRISFPWVCCSRSCMIHKKMTKGCFACCSSSKFKCSCYNCLKTTTPSAQNCCKVLKLFSTYCACCLNKCFSCKNHGDPCSNSVENCCHRCCQ</sequence>
<dbReference type="PANTHER" id="PTHR32378">
    <property type="entry name" value="GUANINE NUCLEOTIDE-BINDING PROTEIN SUBUNIT GAMMA 3"/>
    <property type="match status" value="1"/>
</dbReference>
<dbReference type="SMART" id="SM01224">
    <property type="entry name" value="G_gamma"/>
    <property type="match status" value="1"/>
</dbReference>
<dbReference type="AlphaFoldDB" id="A0A6A4QSL7"/>
<dbReference type="OrthoDB" id="1936517at2759"/>
<comment type="caution">
    <text evidence="2">The sequence shown here is derived from an EMBL/GenBank/DDBJ whole genome shotgun (WGS) entry which is preliminary data.</text>
</comment>
<evidence type="ECO:0000313" key="2">
    <source>
        <dbReference type="EMBL" id="KAE9616236.1"/>
    </source>
</evidence>
<evidence type="ECO:0000313" key="3">
    <source>
        <dbReference type="Proteomes" id="UP000447434"/>
    </source>
</evidence>
<dbReference type="InterPro" id="IPR055305">
    <property type="entry name" value="GG3-like"/>
</dbReference>
<accession>A0A6A4QSL7</accession>
<proteinExistence type="predicted"/>
<keyword evidence="3" id="KW-1185">Reference proteome</keyword>
<feature type="domain" description="G protein gamma" evidence="1">
    <location>
        <begin position="42"/>
        <end position="116"/>
    </location>
</feature>
<dbReference type="PANTHER" id="PTHR32378:SF14">
    <property type="match status" value="1"/>
</dbReference>
<protein>
    <submittedName>
        <fullName evidence="2">Putative G-protein gamma</fullName>
    </submittedName>
</protein>
<gene>
    <name evidence="2" type="ORF">Lalb_Chr04g0263591</name>
</gene>
<name>A0A6A4QSL7_LUPAL</name>
<dbReference type="InterPro" id="IPR015898">
    <property type="entry name" value="G-protein_gamma-like_dom"/>
</dbReference>
<reference evidence="3" key="1">
    <citation type="journal article" date="2020" name="Nat. Commun.">
        <title>Genome sequence of the cluster root forming white lupin.</title>
        <authorList>
            <person name="Hufnagel B."/>
            <person name="Marques A."/>
            <person name="Soriano A."/>
            <person name="Marques L."/>
            <person name="Divol F."/>
            <person name="Doumas P."/>
            <person name="Sallet E."/>
            <person name="Mancinotti D."/>
            <person name="Carrere S."/>
            <person name="Marande W."/>
            <person name="Arribat S."/>
            <person name="Keller J."/>
            <person name="Huneau C."/>
            <person name="Blein T."/>
            <person name="Aime D."/>
            <person name="Laguerre M."/>
            <person name="Taylor J."/>
            <person name="Schubert V."/>
            <person name="Nelson M."/>
            <person name="Geu-Flores F."/>
            <person name="Crespi M."/>
            <person name="Gallardo-Guerrero K."/>
            <person name="Delaux P.-M."/>
            <person name="Salse J."/>
            <person name="Berges H."/>
            <person name="Guyot R."/>
            <person name="Gouzy J."/>
            <person name="Peret B."/>
        </authorList>
    </citation>
    <scope>NUCLEOTIDE SEQUENCE [LARGE SCALE GENOMIC DNA]</scope>
    <source>
        <strain evidence="3">cv. Amiga</strain>
    </source>
</reference>